<evidence type="ECO:0000313" key="2">
    <source>
        <dbReference type="Proteomes" id="UP000241854"/>
    </source>
</evidence>
<protein>
    <submittedName>
        <fullName evidence="1">Uncharacterized protein</fullName>
    </submittedName>
</protein>
<organism evidence="1 2">
    <name type="scientific">Campylobacter concisus</name>
    <dbReference type="NCBI Taxonomy" id="199"/>
    <lineage>
        <taxon>Bacteria</taxon>
        <taxon>Pseudomonadati</taxon>
        <taxon>Campylobacterota</taxon>
        <taxon>Epsilonproteobacteria</taxon>
        <taxon>Campylobacterales</taxon>
        <taxon>Campylobacteraceae</taxon>
        <taxon>Campylobacter</taxon>
    </lineage>
</organism>
<sequence>MTEGKEPRIKILEFLSKIGLKECVWLMFLPFKFMNNFR</sequence>
<dbReference type="AlphaFoldDB" id="A0A2R4NXZ9"/>
<name>A0A2R4NXZ9_9BACT</name>
<evidence type="ECO:0000313" key="1">
    <source>
        <dbReference type="EMBL" id="AVX43296.1"/>
    </source>
</evidence>
<dbReference type="EMBL" id="CP021642">
    <property type="protein sequence ID" value="AVX43296.1"/>
    <property type="molecule type" value="Genomic_DNA"/>
</dbReference>
<reference evidence="1 2" key="1">
    <citation type="journal article" date="2018" name="Emerg. Microbes Infect.">
        <title>Genomic analysis of oral Campylobacter concisus strains identified a potential bacterial molecular marker associated with active Crohn's disease.</title>
        <authorList>
            <person name="Liu F."/>
            <person name="Ma R."/>
            <person name="Tay C.Y.A."/>
            <person name="Octavia S."/>
            <person name="Lan R."/>
            <person name="Chung H.K.L."/>
            <person name="Riordan S.M."/>
            <person name="Grimm M.C."/>
            <person name="Leong R.W."/>
            <person name="Tanaka M.M."/>
            <person name="Connor S."/>
            <person name="Zhang L."/>
        </authorList>
    </citation>
    <scope>NUCLEOTIDE SEQUENCE [LARGE SCALE GENOMIC DNA]</scope>
    <source>
        <strain evidence="1 2">P2CDO4</strain>
    </source>
</reference>
<proteinExistence type="predicted"/>
<accession>A0A2R4NXZ9</accession>
<gene>
    <name evidence="1" type="ORF">CCS77_0235</name>
</gene>
<dbReference type="Proteomes" id="UP000241854">
    <property type="component" value="Chromosome"/>
</dbReference>